<dbReference type="SUPFAM" id="SSF52540">
    <property type="entry name" value="P-loop containing nucleoside triphosphate hydrolases"/>
    <property type="match status" value="1"/>
</dbReference>
<dbReference type="Proteomes" id="UP000320055">
    <property type="component" value="Unassembled WGS sequence"/>
</dbReference>
<evidence type="ECO:0000256" key="7">
    <source>
        <dbReference type="ARBA" id="ARBA00022989"/>
    </source>
</evidence>
<dbReference type="SMART" id="SM00382">
    <property type="entry name" value="AAA"/>
    <property type="match status" value="1"/>
</dbReference>
<dbReference type="GO" id="GO:0005524">
    <property type="term" value="F:ATP binding"/>
    <property type="evidence" value="ECO:0007669"/>
    <property type="project" value="UniProtKB-KW"/>
</dbReference>
<organism evidence="10 11">
    <name type="scientific">Hyella patelloides LEGE 07179</name>
    <dbReference type="NCBI Taxonomy" id="945734"/>
    <lineage>
        <taxon>Bacteria</taxon>
        <taxon>Bacillati</taxon>
        <taxon>Cyanobacteriota</taxon>
        <taxon>Cyanophyceae</taxon>
        <taxon>Pleurocapsales</taxon>
        <taxon>Hyellaceae</taxon>
        <taxon>Hyella</taxon>
    </lineage>
</organism>
<comment type="subcellular location">
    <subcellularLocation>
        <location evidence="1">Cell membrane</location>
        <topology evidence="1">Multi-pass membrane protein</topology>
    </subcellularLocation>
</comment>
<evidence type="ECO:0000259" key="9">
    <source>
        <dbReference type="PROSITE" id="PS50893"/>
    </source>
</evidence>
<dbReference type="InterPro" id="IPR003439">
    <property type="entry name" value="ABC_transporter-like_ATP-bd"/>
</dbReference>
<keyword evidence="11" id="KW-1185">Reference proteome</keyword>
<feature type="domain" description="ABC transporter" evidence="9">
    <location>
        <begin position="37"/>
        <end position="224"/>
    </location>
</feature>
<evidence type="ECO:0000313" key="11">
    <source>
        <dbReference type="Proteomes" id="UP000320055"/>
    </source>
</evidence>
<keyword evidence="10" id="KW-0378">Hydrolase</keyword>
<evidence type="ECO:0000256" key="6">
    <source>
        <dbReference type="ARBA" id="ARBA00022840"/>
    </source>
</evidence>
<dbReference type="Pfam" id="PF00005">
    <property type="entry name" value="ABC_tran"/>
    <property type="match status" value="1"/>
</dbReference>
<name>A0A563VKU5_9CYAN</name>
<dbReference type="PROSITE" id="PS00211">
    <property type="entry name" value="ABC_TRANSPORTER_1"/>
    <property type="match status" value="1"/>
</dbReference>
<dbReference type="Gene3D" id="1.20.1560.10">
    <property type="entry name" value="ABC transporter type 1, transmembrane domain"/>
    <property type="match status" value="1"/>
</dbReference>
<protein>
    <submittedName>
        <fullName evidence="10">Lipid A export ATP-binding/permease protein MsbA</fullName>
        <ecNumber evidence="10">3.6.3.-</ecNumber>
    </submittedName>
</protein>
<proteinExistence type="predicted"/>
<dbReference type="EC" id="3.6.3.-" evidence="10"/>
<keyword evidence="4" id="KW-0812">Transmembrane</keyword>
<dbReference type="GO" id="GO:0015421">
    <property type="term" value="F:ABC-type oligopeptide transporter activity"/>
    <property type="evidence" value="ECO:0007669"/>
    <property type="project" value="TreeGrafter"/>
</dbReference>
<sequence>MAKAAASGERILNILQQTPDIQDSPQAKIAPSFRGEVTFENVSFAYDSGQKLLDRLNLTVKPGQLVAISGISGSGKSTSMSLLLRLYDPISGRILIDGEDIRNYTIASVRSQMSVVLQESLLFAATVKENIAYGIDRVSDEAIIAAARLANIDSFITSLPQGYDTILGERGATLSGGQRQRLAIARAAIRRTPILILDEPTTGLDRENEQAVIEALQRLAQQRTTF</sequence>
<keyword evidence="6 10" id="KW-0067">ATP-binding</keyword>
<dbReference type="GO" id="GO:0005886">
    <property type="term" value="C:plasma membrane"/>
    <property type="evidence" value="ECO:0007669"/>
    <property type="project" value="UniProtKB-SubCell"/>
</dbReference>
<dbReference type="AlphaFoldDB" id="A0A563VKU5"/>
<dbReference type="InterPro" id="IPR039421">
    <property type="entry name" value="Type_1_exporter"/>
</dbReference>
<keyword evidence="8" id="KW-0472">Membrane</keyword>
<dbReference type="PANTHER" id="PTHR43394">
    <property type="entry name" value="ATP-DEPENDENT PERMEASE MDL1, MITOCHONDRIAL"/>
    <property type="match status" value="1"/>
</dbReference>
<dbReference type="InterPro" id="IPR017871">
    <property type="entry name" value="ABC_transporter-like_CS"/>
</dbReference>
<dbReference type="InterPro" id="IPR027417">
    <property type="entry name" value="P-loop_NTPase"/>
</dbReference>
<evidence type="ECO:0000256" key="5">
    <source>
        <dbReference type="ARBA" id="ARBA00022741"/>
    </source>
</evidence>
<accession>A0A563VKU5</accession>
<keyword evidence="3" id="KW-1003">Cell membrane</keyword>
<evidence type="ECO:0000256" key="4">
    <source>
        <dbReference type="ARBA" id="ARBA00022692"/>
    </source>
</evidence>
<evidence type="ECO:0000256" key="1">
    <source>
        <dbReference type="ARBA" id="ARBA00004651"/>
    </source>
</evidence>
<reference evidence="10 11" key="1">
    <citation type="submission" date="2019-01" db="EMBL/GenBank/DDBJ databases">
        <authorList>
            <person name="Brito A."/>
        </authorList>
    </citation>
    <scope>NUCLEOTIDE SEQUENCE [LARGE SCALE GENOMIC DNA]</scope>
    <source>
        <strain evidence="10">1</strain>
    </source>
</reference>
<dbReference type="EMBL" id="CAACVJ010000036">
    <property type="protein sequence ID" value="VEP12059.1"/>
    <property type="molecule type" value="Genomic_DNA"/>
</dbReference>
<dbReference type="FunFam" id="3.40.50.300:FF:000299">
    <property type="entry name" value="ABC transporter ATP-binding protein/permease"/>
    <property type="match status" value="1"/>
</dbReference>
<dbReference type="InterPro" id="IPR036640">
    <property type="entry name" value="ABC1_TM_sf"/>
</dbReference>
<dbReference type="GO" id="GO:0016887">
    <property type="term" value="F:ATP hydrolysis activity"/>
    <property type="evidence" value="ECO:0007669"/>
    <property type="project" value="InterPro"/>
</dbReference>
<evidence type="ECO:0000256" key="8">
    <source>
        <dbReference type="ARBA" id="ARBA00023136"/>
    </source>
</evidence>
<keyword evidence="5" id="KW-0547">Nucleotide-binding</keyword>
<evidence type="ECO:0000256" key="2">
    <source>
        <dbReference type="ARBA" id="ARBA00022448"/>
    </source>
</evidence>
<dbReference type="PANTHER" id="PTHR43394:SF1">
    <property type="entry name" value="ATP-BINDING CASSETTE SUB-FAMILY B MEMBER 10, MITOCHONDRIAL"/>
    <property type="match status" value="1"/>
</dbReference>
<gene>
    <name evidence="10" type="ORF">H1P_1300019</name>
</gene>
<keyword evidence="2" id="KW-0813">Transport</keyword>
<dbReference type="PROSITE" id="PS50893">
    <property type="entry name" value="ABC_TRANSPORTER_2"/>
    <property type="match status" value="1"/>
</dbReference>
<keyword evidence="7" id="KW-1133">Transmembrane helix</keyword>
<evidence type="ECO:0000313" key="10">
    <source>
        <dbReference type="EMBL" id="VEP12059.1"/>
    </source>
</evidence>
<dbReference type="Gene3D" id="3.40.50.300">
    <property type="entry name" value="P-loop containing nucleotide triphosphate hydrolases"/>
    <property type="match status" value="1"/>
</dbReference>
<evidence type="ECO:0000256" key="3">
    <source>
        <dbReference type="ARBA" id="ARBA00022475"/>
    </source>
</evidence>
<dbReference type="InterPro" id="IPR003593">
    <property type="entry name" value="AAA+_ATPase"/>
</dbReference>